<keyword evidence="1" id="KW-0472">Membrane</keyword>
<dbReference type="AlphaFoldDB" id="A0A1G8NKU4"/>
<sequence length="174" mass="20463">MKKKIRFYTIVFIYILSFFIVLFIVQNYSKTKEDYLLPLYELDFNDETYSSYIKSGFGAIEEGRWSNEDKSTIFIPLSSGKAYEVLISVKAFPVESGEQVMEVLVNNQLVGEARISNFENYETYILQVPPEYIGESNYITFQYNSLKSLVNEENMDKKSVNFNYIRFREIKDDN</sequence>
<dbReference type="Proteomes" id="UP000199050">
    <property type="component" value="Unassembled WGS sequence"/>
</dbReference>
<name>A0A1G8NKU4_9BACL</name>
<evidence type="ECO:0000313" key="3">
    <source>
        <dbReference type="Proteomes" id="UP000199050"/>
    </source>
</evidence>
<keyword evidence="1" id="KW-1133">Transmembrane helix</keyword>
<evidence type="ECO:0000313" key="2">
    <source>
        <dbReference type="EMBL" id="SDI80747.1"/>
    </source>
</evidence>
<protein>
    <submittedName>
        <fullName evidence="2">Uncharacterized protein</fullName>
    </submittedName>
</protein>
<keyword evidence="3" id="KW-1185">Reference proteome</keyword>
<reference evidence="3" key="1">
    <citation type="submission" date="2016-10" db="EMBL/GenBank/DDBJ databases">
        <authorList>
            <person name="Varghese N."/>
            <person name="Submissions S."/>
        </authorList>
    </citation>
    <scope>NUCLEOTIDE SEQUENCE [LARGE SCALE GENOMIC DNA]</scope>
    <source>
        <strain evidence="3">CGMCC 1.11012</strain>
    </source>
</reference>
<feature type="transmembrane region" description="Helical" evidence="1">
    <location>
        <begin position="7"/>
        <end position="25"/>
    </location>
</feature>
<keyword evidence="1" id="KW-0812">Transmembrane</keyword>
<dbReference type="EMBL" id="FNDX01000008">
    <property type="protein sequence ID" value="SDI80747.1"/>
    <property type="molecule type" value="Genomic_DNA"/>
</dbReference>
<proteinExistence type="predicted"/>
<dbReference type="STRING" id="1174501.SAMN05216192_108168"/>
<gene>
    <name evidence="2" type="ORF">SAMN05216192_108168</name>
</gene>
<evidence type="ECO:0000256" key="1">
    <source>
        <dbReference type="SAM" id="Phobius"/>
    </source>
</evidence>
<accession>A0A1G8NKU4</accession>
<dbReference type="OrthoDB" id="9862321at2"/>
<dbReference type="RefSeq" id="WP_090713976.1">
    <property type="nucleotide sequence ID" value="NZ_CBCSKY010000105.1"/>
</dbReference>
<organism evidence="2 3">
    <name type="scientific">Paenibacillus typhae</name>
    <dbReference type="NCBI Taxonomy" id="1174501"/>
    <lineage>
        <taxon>Bacteria</taxon>
        <taxon>Bacillati</taxon>
        <taxon>Bacillota</taxon>
        <taxon>Bacilli</taxon>
        <taxon>Bacillales</taxon>
        <taxon>Paenibacillaceae</taxon>
        <taxon>Paenibacillus</taxon>
    </lineage>
</organism>